<feature type="transmembrane region" description="Helical" evidence="1">
    <location>
        <begin position="313"/>
        <end position="336"/>
    </location>
</feature>
<feature type="chain" id="PRO_5046232395" evidence="2">
    <location>
        <begin position="24"/>
        <end position="369"/>
    </location>
</feature>
<organism evidence="3 4">
    <name type="scientific">Alteromonas aquimaris</name>
    <dbReference type="NCBI Taxonomy" id="2998417"/>
    <lineage>
        <taxon>Bacteria</taxon>
        <taxon>Pseudomonadati</taxon>
        <taxon>Pseudomonadota</taxon>
        <taxon>Gammaproteobacteria</taxon>
        <taxon>Alteromonadales</taxon>
        <taxon>Alteromonadaceae</taxon>
        <taxon>Alteromonas/Salinimonas group</taxon>
        <taxon>Alteromonas</taxon>
    </lineage>
</organism>
<keyword evidence="1" id="KW-1133">Transmembrane helix</keyword>
<keyword evidence="1" id="KW-0812">Transmembrane</keyword>
<dbReference type="Proteomes" id="UP001142810">
    <property type="component" value="Unassembled WGS sequence"/>
</dbReference>
<dbReference type="Pfam" id="PF13795">
    <property type="entry name" value="HupE_UreJ_2"/>
    <property type="match status" value="1"/>
</dbReference>
<dbReference type="InterPro" id="IPR018247">
    <property type="entry name" value="EF_Hand_1_Ca_BS"/>
</dbReference>
<dbReference type="RefSeq" id="WP_265616166.1">
    <property type="nucleotide sequence ID" value="NZ_JAPFRD010000004.1"/>
</dbReference>
<feature type="transmembrane region" description="Helical" evidence="1">
    <location>
        <begin position="257"/>
        <end position="275"/>
    </location>
</feature>
<protein>
    <submittedName>
        <fullName evidence="3">HupE/UreJ family protein</fullName>
    </submittedName>
</protein>
<evidence type="ECO:0000256" key="1">
    <source>
        <dbReference type="SAM" id="Phobius"/>
    </source>
</evidence>
<feature type="transmembrane region" description="Helical" evidence="1">
    <location>
        <begin position="229"/>
        <end position="251"/>
    </location>
</feature>
<keyword evidence="1" id="KW-0472">Membrane</keyword>
<sequence>MKSVLHFTIAFITSFFLLPAVHAHEISSAYLTLEKDSNSELSGLLFLRPFDLEQSLLIDSDKNGELTWAEVKQHEREIANMVKATLTVFDRQNVCPFSTSSLATATVGGQLLIAIPLTFRCDSSKQIGVNYQGFFNIDKSHKLLISVNYGDKTLSNVITTTKRQITFTDQSHSQWSTFITFVKEGVIHIWIGVDHILFLLATLLTVNLARSNRRWVPINKVKDIFKQTLYIVTAFTLAHSMTLTATALGWIQTNSRYVEFGIALSVLLTALNNIWPIVYRIGWITFAFGLLHGMGFASVFADLNANQNNLVLTVGAFNLGVEIGQLAIVAIIFPLLIWARKGNIYPKYIMPATSSVVALTALTWAIQRW</sequence>
<dbReference type="EMBL" id="JAPFRD010000004">
    <property type="protein sequence ID" value="MCW8107460.1"/>
    <property type="molecule type" value="Genomic_DNA"/>
</dbReference>
<proteinExistence type="predicted"/>
<dbReference type="InterPro" id="IPR032809">
    <property type="entry name" value="Put_HupE_UreJ"/>
</dbReference>
<gene>
    <name evidence="3" type="ORF">OPS25_02945</name>
</gene>
<keyword evidence="2" id="KW-0732">Signal</keyword>
<keyword evidence="4" id="KW-1185">Reference proteome</keyword>
<feature type="transmembrane region" description="Helical" evidence="1">
    <location>
        <begin position="282"/>
        <end position="301"/>
    </location>
</feature>
<comment type="caution">
    <text evidence="3">The sequence shown here is derived from an EMBL/GenBank/DDBJ whole genome shotgun (WGS) entry which is preliminary data.</text>
</comment>
<feature type="signal peptide" evidence="2">
    <location>
        <begin position="1"/>
        <end position="23"/>
    </location>
</feature>
<evidence type="ECO:0000313" key="3">
    <source>
        <dbReference type="EMBL" id="MCW8107460.1"/>
    </source>
</evidence>
<feature type="transmembrane region" description="Helical" evidence="1">
    <location>
        <begin position="348"/>
        <end position="366"/>
    </location>
</feature>
<evidence type="ECO:0000256" key="2">
    <source>
        <dbReference type="SAM" id="SignalP"/>
    </source>
</evidence>
<accession>A0ABT3P4N7</accession>
<feature type="transmembrane region" description="Helical" evidence="1">
    <location>
        <begin position="187"/>
        <end position="209"/>
    </location>
</feature>
<name>A0ABT3P4N7_9ALTE</name>
<evidence type="ECO:0000313" key="4">
    <source>
        <dbReference type="Proteomes" id="UP001142810"/>
    </source>
</evidence>
<dbReference type="PROSITE" id="PS00018">
    <property type="entry name" value="EF_HAND_1"/>
    <property type="match status" value="1"/>
</dbReference>
<reference evidence="3" key="1">
    <citation type="submission" date="2022-11" db="EMBL/GenBank/DDBJ databases">
        <title>Alteromonas sp. nov., isolated from sea water of the Qingdao.</title>
        <authorList>
            <person name="Wang Q."/>
        </authorList>
    </citation>
    <scope>NUCLEOTIDE SEQUENCE</scope>
    <source>
        <strain evidence="3">ASW11-7</strain>
    </source>
</reference>